<dbReference type="AlphaFoldDB" id="A0A2R6QHG0"/>
<evidence type="ECO:0000313" key="1">
    <source>
        <dbReference type="EMBL" id="PSS08055.1"/>
    </source>
</evidence>
<accession>A0A2R6QHG0</accession>
<dbReference type="EMBL" id="NKQK01000016">
    <property type="protein sequence ID" value="PSS08055.1"/>
    <property type="molecule type" value="Genomic_DNA"/>
</dbReference>
<dbReference type="Gramene" id="PSS08055">
    <property type="protein sequence ID" value="PSS08055"/>
    <property type="gene ID" value="CEY00_Acc18417"/>
</dbReference>
<organism evidence="1 2">
    <name type="scientific">Actinidia chinensis var. chinensis</name>
    <name type="common">Chinese soft-hair kiwi</name>
    <dbReference type="NCBI Taxonomy" id="1590841"/>
    <lineage>
        <taxon>Eukaryota</taxon>
        <taxon>Viridiplantae</taxon>
        <taxon>Streptophyta</taxon>
        <taxon>Embryophyta</taxon>
        <taxon>Tracheophyta</taxon>
        <taxon>Spermatophyta</taxon>
        <taxon>Magnoliopsida</taxon>
        <taxon>eudicotyledons</taxon>
        <taxon>Gunneridae</taxon>
        <taxon>Pentapetalae</taxon>
        <taxon>asterids</taxon>
        <taxon>Ericales</taxon>
        <taxon>Actinidiaceae</taxon>
        <taxon>Actinidia</taxon>
    </lineage>
</organism>
<reference evidence="1 2" key="1">
    <citation type="submission" date="2017-07" db="EMBL/GenBank/DDBJ databases">
        <title>An improved, manually edited Actinidia chinensis var. chinensis (kiwifruit) genome highlights the challenges associated with draft genomes and gene prediction in plants.</title>
        <authorList>
            <person name="Pilkington S."/>
            <person name="Crowhurst R."/>
            <person name="Hilario E."/>
            <person name="Nardozza S."/>
            <person name="Fraser L."/>
            <person name="Peng Y."/>
            <person name="Gunaseelan K."/>
            <person name="Simpson R."/>
            <person name="Tahir J."/>
            <person name="Deroles S."/>
            <person name="Templeton K."/>
            <person name="Luo Z."/>
            <person name="Davy M."/>
            <person name="Cheng C."/>
            <person name="Mcneilage M."/>
            <person name="Scaglione D."/>
            <person name="Liu Y."/>
            <person name="Zhang Q."/>
            <person name="Datson P."/>
            <person name="De Silva N."/>
            <person name="Gardiner S."/>
            <person name="Bassett H."/>
            <person name="Chagne D."/>
            <person name="Mccallum J."/>
            <person name="Dzierzon H."/>
            <person name="Deng C."/>
            <person name="Wang Y.-Y."/>
            <person name="Barron N."/>
            <person name="Manako K."/>
            <person name="Bowen J."/>
            <person name="Foster T."/>
            <person name="Erridge Z."/>
            <person name="Tiffin H."/>
            <person name="Waite C."/>
            <person name="Davies K."/>
            <person name="Grierson E."/>
            <person name="Laing W."/>
            <person name="Kirk R."/>
            <person name="Chen X."/>
            <person name="Wood M."/>
            <person name="Montefiori M."/>
            <person name="Brummell D."/>
            <person name="Schwinn K."/>
            <person name="Catanach A."/>
            <person name="Fullerton C."/>
            <person name="Li D."/>
            <person name="Meiyalaghan S."/>
            <person name="Nieuwenhuizen N."/>
            <person name="Read N."/>
            <person name="Prakash R."/>
            <person name="Hunter D."/>
            <person name="Zhang H."/>
            <person name="Mckenzie M."/>
            <person name="Knabel M."/>
            <person name="Harris A."/>
            <person name="Allan A."/>
            <person name="Chen A."/>
            <person name="Janssen B."/>
            <person name="Plunkett B."/>
            <person name="Dwamena C."/>
            <person name="Voogd C."/>
            <person name="Leif D."/>
            <person name="Lafferty D."/>
            <person name="Souleyre E."/>
            <person name="Varkonyi-Gasic E."/>
            <person name="Gambi F."/>
            <person name="Hanley J."/>
            <person name="Yao J.-L."/>
            <person name="Cheung J."/>
            <person name="David K."/>
            <person name="Warren B."/>
            <person name="Marsh K."/>
            <person name="Snowden K."/>
            <person name="Lin-Wang K."/>
            <person name="Brian L."/>
            <person name="Martinez-Sanchez M."/>
            <person name="Wang M."/>
            <person name="Ileperuma N."/>
            <person name="Macnee N."/>
            <person name="Campin R."/>
            <person name="Mcatee P."/>
            <person name="Drummond R."/>
            <person name="Espley R."/>
            <person name="Ireland H."/>
            <person name="Wu R."/>
            <person name="Atkinson R."/>
            <person name="Karunairetnam S."/>
            <person name="Bulley S."/>
            <person name="Chunkath S."/>
            <person name="Hanley Z."/>
            <person name="Storey R."/>
            <person name="Thrimawithana A."/>
            <person name="Thomson S."/>
            <person name="David C."/>
            <person name="Testolin R."/>
        </authorList>
    </citation>
    <scope>NUCLEOTIDE SEQUENCE [LARGE SCALE GENOMIC DNA]</scope>
    <source>
        <strain evidence="2">cv. Red5</strain>
        <tissue evidence="1">Young leaf</tissue>
    </source>
</reference>
<protein>
    <submittedName>
        <fullName evidence="1">Proline-rich receptor-like protein kinase</fullName>
    </submittedName>
</protein>
<comment type="caution">
    <text evidence="1">The sequence shown here is derived from an EMBL/GenBank/DDBJ whole genome shotgun (WGS) entry which is preliminary data.</text>
</comment>
<keyword evidence="1" id="KW-0675">Receptor</keyword>
<dbReference type="InParanoid" id="A0A2R6QHG0"/>
<keyword evidence="1" id="KW-0418">Kinase</keyword>
<sequence length="262" mass="27367">MVGAPISTISGIFHGVKDEVQEKLECSYTSTTKYAPPHGTGKVAYATPNSAISTVPPNIALPSPSPSPSPSLLPLPAPAAPYAVPYSTHFLASLYPTTEAIPYSVAAASTSNINITMAAPVPYSAVMGYAAPSPSVPYPPPPSYSAVPSPYPTCPPNFSTSLFYPPHNTSSTQSSANFLEPYPLTGCPSLPYPPPPQTTPSPDLYQPIPSQTYPPPCQTALSQPYPCSPNLHQAIPSQTYPPPLQASSTCYPPPGICVPILS</sequence>
<keyword evidence="2" id="KW-1185">Reference proteome</keyword>
<gene>
    <name evidence="1" type="ORF">CEY00_Acc18417</name>
</gene>
<dbReference type="GO" id="GO:0016301">
    <property type="term" value="F:kinase activity"/>
    <property type="evidence" value="ECO:0007669"/>
    <property type="project" value="UniProtKB-KW"/>
</dbReference>
<name>A0A2R6QHG0_ACTCC</name>
<evidence type="ECO:0000313" key="2">
    <source>
        <dbReference type="Proteomes" id="UP000241394"/>
    </source>
</evidence>
<dbReference type="PRINTS" id="PR01217">
    <property type="entry name" value="PRICHEXTENSN"/>
</dbReference>
<keyword evidence="1" id="KW-0808">Transferase</keyword>
<dbReference type="Proteomes" id="UP000241394">
    <property type="component" value="Chromosome LG16"/>
</dbReference>
<proteinExistence type="predicted"/>
<reference evidence="2" key="2">
    <citation type="journal article" date="2018" name="BMC Genomics">
        <title>A manually annotated Actinidia chinensis var. chinensis (kiwifruit) genome highlights the challenges associated with draft genomes and gene prediction in plants.</title>
        <authorList>
            <person name="Pilkington S.M."/>
            <person name="Crowhurst R."/>
            <person name="Hilario E."/>
            <person name="Nardozza S."/>
            <person name="Fraser L."/>
            <person name="Peng Y."/>
            <person name="Gunaseelan K."/>
            <person name="Simpson R."/>
            <person name="Tahir J."/>
            <person name="Deroles S.C."/>
            <person name="Templeton K."/>
            <person name="Luo Z."/>
            <person name="Davy M."/>
            <person name="Cheng C."/>
            <person name="McNeilage M."/>
            <person name="Scaglione D."/>
            <person name="Liu Y."/>
            <person name="Zhang Q."/>
            <person name="Datson P."/>
            <person name="De Silva N."/>
            <person name="Gardiner S.E."/>
            <person name="Bassett H."/>
            <person name="Chagne D."/>
            <person name="McCallum J."/>
            <person name="Dzierzon H."/>
            <person name="Deng C."/>
            <person name="Wang Y.Y."/>
            <person name="Barron L."/>
            <person name="Manako K."/>
            <person name="Bowen J."/>
            <person name="Foster T.M."/>
            <person name="Erridge Z.A."/>
            <person name="Tiffin H."/>
            <person name="Waite C.N."/>
            <person name="Davies K.M."/>
            <person name="Grierson E.P."/>
            <person name="Laing W.A."/>
            <person name="Kirk R."/>
            <person name="Chen X."/>
            <person name="Wood M."/>
            <person name="Montefiori M."/>
            <person name="Brummell D.A."/>
            <person name="Schwinn K.E."/>
            <person name="Catanach A."/>
            <person name="Fullerton C."/>
            <person name="Li D."/>
            <person name="Meiyalaghan S."/>
            <person name="Nieuwenhuizen N."/>
            <person name="Read N."/>
            <person name="Prakash R."/>
            <person name="Hunter D."/>
            <person name="Zhang H."/>
            <person name="McKenzie M."/>
            <person name="Knabel M."/>
            <person name="Harris A."/>
            <person name="Allan A.C."/>
            <person name="Gleave A."/>
            <person name="Chen A."/>
            <person name="Janssen B.J."/>
            <person name="Plunkett B."/>
            <person name="Ampomah-Dwamena C."/>
            <person name="Voogd C."/>
            <person name="Leif D."/>
            <person name="Lafferty D."/>
            <person name="Souleyre E.J.F."/>
            <person name="Varkonyi-Gasic E."/>
            <person name="Gambi F."/>
            <person name="Hanley J."/>
            <person name="Yao J.L."/>
            <person name="Cheung J."/>
            <person name="David K.M."/>
            <person name="Warren B."/>
            <person name="Marsh K."/>
            <person name="Snowden K.C."/>
            <person name="Lin-Wang K."/>
            <person name="Brian L."/>
            <person name="Martinez-Sanchez M."/>
            <person name="Wang M."/>
            <person name="Ileperuma N."/>
            <person name="Macnee N."/>
            <person name="Campin R."/>
            <person name="McAtee P."/>
            <person name="Drummond R.S.M."/>
            <person name="Espley R.V."/>
            <person name="Ireland H.S."/>
            <person name="Wu R."/>
            <person name="Atkinson R.G."/>
            <person name="Karunairetnam S."/>
            <person name="Bulley S."/>
            <person name="Chunkath S."/>
            <person name="Hanley Z."/>
            <person name="Storey R."/>
            <person name="Thrimawithana A.H."/>
            <person name="Thomson S."/>
            <person name="David C."/>
            <person name="Testolin R."/>
            <person name="Huang H."/>
            <person name="Hellens R.P."/>
            <person name="Schaffer R.J."/>
        </authorList>
    </citation>
    <scope>NUCLEOTIDE SEQUENCE [LARGE SCALE GENOMIC DNA]</scope>
    <source>
        <strain evidence="2">cv. Red5</strain>
    </source>
</reference>